<dbReference type="InParanoid" id="A0A2V0PE14"/>
<name>A0A2V0PE14_9CHLO</name>
<evidence type="ECO:0000313" key="3">
    <source>
        <dbReference type="Proteomes" id="UP000247498"/>
    </source>
</evidence>
<dbReference type="Proteomes" id="UP000247498">
    <property type="component" value="Unassembled WGS sequence"/>
</dbReference>
<dbReference type="EMBL" id="BDRX01000094">
    <property type="protein sequence ID" value="GBF97212.1"/>
    <property type="molecule type" value="Genomic_DNA"/>
</dbReference>
<keyword evidence="3" id="KW-1185">Reference proteome</keyword>
<keyword evidence="1" id="KW-0812">Transmembrane</keyword>
<feature type="transmembrane region" description="Helical" evidence="1">
    <location>
        <begin position="34"/>
        <end position="56"/>
    </location>
</feature>
<accession>A0A2V0PE14</accession>
<organism evidence="2 3">
    <name type="scientific">Raphidocelis subcapitata</name>
    <dbReference type="NCBI Taxonomy" id="307507"/>
    <lineage>
        <taxon>Eukaryota</taxon>
        <taxon>Viridiplantae</taxon>
        <taxon>Chlorophyta</taxon>
        <taxon>core chlorophytes</taxon>
        <taxon>Chlorophyceae</taxon>
        <taxon>CS clade</taxon>
        <taxon>Sphaeropleales</taxon>
        <taxon>Selenastraceae</taxon>
        <taxon>Raphidocelis</taxon>
    </lineage>
</organism>
<evidence type="ECO:0000256" key="1">
    <source>
        <dbReference type="SAM" id="Phobius"/>
    </source>
</evidence>
<keyword evidence="1" id="KW-0472">Membrane</keyword>
<feature type="transmembrane region" description="Helical" evidence="1">
    <location>
        <begin position="77"/>
        <end position="99"/>
    </location>
</feature>
<protein>
    <submittedName>
        <fullName evidence="2">Uncharacterized protein</fullName>
    </submittedName>
</protein>
<reference evidence="2 3" key="1">
    <citation type="journal article" date="2018" name="Sci. Rep.">
        <title>Raphidocelis subcapitata (=Pseudokirchneriella subcapitata) provides an insight into genome evolution and environmental adaptations in the Sphaeropleales.</title>
        <authorList>
            <person name="Suzuki S."/>
            <person name="Yamaguchi H."/>
            <person name="Nakajima N."/>
            <person name="Kawachi M."/>
        </authorList>
    </citation>
    <scope>NUCLEOTIDE SEQUENCE [LARGE SCALE GENOMIC DNA]</scope>
    <source>
        <strain evidence="2 3">NIES-35</strain>
    </source>
</reference>
<feature type="transmembrane region" description="Helical" evidence="1">
    <location>
        <begin position="143"/>
        <end position="173"/>
    </location>
</feature>
<sequence length="263" mass="25139">MALVVLQATYCGLQLVCGGMLAVAYGAPRPATRYILLGTAAAGLTAAAAPLLLLQLRGPGPAAAATRRGLSSGGDRLPAAAAARLLLAALFAVAATQLITDAGGGTCALNGGLLPAGPFGLEVRSRDGPDAIPMAASSMLLAPWGMCIAVDLSIASGAVNAALFAISAVFAIAKLRLERDAPGVPPVMGTPIAAGLPQPAPAGGCPTQPLPGLRAAKAPAAAAASQGAGHAGAEGRAAPAVAGGPAAAAAAAANENPGAEEMA</sequence>
<evidence type="ECO:0000313" key="2">
    <source>
        <dbReference type="EMBL" id="GBF97212.1"/>
    </source>
</evidence>
<keyword evidence="1" id="KW-1133">Transmembrane helix</keyword>
<gene>
    <name evidence="2" type="ORF">Rsub_10073</name>
</gene>
<proteinExistence type="predicted"/>
<comment type="caution">
    <text evidence="2">The sequence shown here is derived from an EMBL/GenBank/DDBJ whole genome shotgun (WGS) entry which is preliminary data.</text>
</comment>
<dbReference type="AlphaFoldDB" id="A0A2V0PE14"/>